<dbReference type="RefSeq" id="XP_003723776.3">
    <property type="nucleotide sequence ID" value="XM_003723728.3"/>
</dbReference>
<dbReference type="SUPFAM" id="SSF51905">
    <property type="entry name" value="FAD/NAD(P)-binding domain"/>
    <property type="match status" value="1"/>
</dbReference>
<dbReference type="Gene3D" id="3.50.50.60">
    <property type="entry name" value="FAD/NAD(P)-binding domain"/>
    <property type="match status" value="1"/>
</dbReference>
<dbReference type="Proteomes" id="UP000007110">
    <property type="component" value="Unassembled WGS sequence"/>
</dbReference>
<evidence type="ECO:0000256" key="3">
    <source>
        <dbReference type="ARBA" id="ARBA00005995"/>
    </source>
</evidence>
<dbReference type="SUPFAM" id="SSF54373">
    <property type="entry name" value="FAD-linked reductases, C-terminal domain"/>
    <property type="match status" value="1"/>
</dbReference>
<evidence type="ECO:0000256" key="7">
    <source>
        <dbReference type="RuleBase" id="RU362067"/>
    </source>
</evidence>
<dbReference type="InterPro" id="IPR036188">
    <property type="entry name" value="FAD/NAD-bd_sf"/>
</dbReference>
<evidence type="ECO:0000256" key="4">
    <source>
        <dbReference type="ARBA" id="ARBA00023002"/>
    </source>
</evidence>
<keyword evidence="7" id="KW-0285">Flavoprotein</keyword>
<evidence type="ECO:0000256" key="2">
    <source>
        <dbReference type="ARBA" id="ARBA00004362"/>
    </source>
</evidence>
<dbReference type="Pfam" id="PF01593">
    <property type="entry name" value="Amino_oxidase"/>
    <property type="match status" value="1"/>
</dbReference>
<proteinExistence type="inferred from homology"/>
<reference evidence="10" key="1">
    <citation type="submission" date="2015-02" db="EMBL/GenBank/DDBJ databases">
        <title>Genome sequencing for Strongylocentrotus purpuratus.</title>
        <authorList>
            <person name="Murali S."/>
            <person name="Liu Y."/>
            <person name="Vee V."/>
            <person name="English A."/>
            <person name="Wang M."/>
            <person name="Skinner E."/>
            <person name="Han Y."/>
            <person name="Muzny D.M."/>
            <person name="Worley K.C."/>
            <person name="Gibbs R.A."/>
        </authorList>
    </citation>
    <scope>NUCLEOTIDE SEQUENCE</scope>
</reference>
<feature type="binding site" evidence="6">
    <location>
        <begin position="43"/>
        <end position="44"/>
    </location>
    <ligand>
        <name>FAD</name>
        <dbReference type="ChEBI" id="CHEBI:57692"/>
    </ligand>
</feature>
<dbReference type="GO" id="GO:0097621">
    <property type="term" value="F:monoamine oxidase activity"/>
    <property type="evidence" value="ECO:0007669"/>
    <property type="project" value="UniProtKB-EC"/>
</dbReference>
<dbReference type="Gene3D" id="1.10.405.10">
    <property type="entry name" value="Guanine Nucleotide Dissociation Inhibitor, domain 1"/>
    <property type="match status" value="1"/>
</dbReference>
<dbReference type="InterPro" id="IPR002937">
    <property type="entry name" value="Amino_oxidase"/>
</dbReference>
<dbReference type="Gene3D" id="3.90.660.10">
    <property type="match status" value="1"/>
</dbReference>
<evidence type="ECO:0000256" key="6">
    <source>
        <dbReference type="PIRSR" id="PIRSR601613-1"/>
    </source>
</evidence>
<reference evidence="9" key="2">
    <citation type="submission" date="2021-01" db="UniProtKB">
        <authorList>
            <consortium name="EnsemblMetazoa"/>
        </authorList>
    </citation>
    <scope>IDENTIFICATION</scope>
</reference>
<dbReference type="OrthoDB" id="7777654at2759"/>
<dbReference type="EnsemblMetazoa" id="XM_003723728">
    <property type="protein sequence ID" value="XP_003723776"/>
    <property type="gene ID" value="LOC100889085"/>
</dbReference>
<accession>A0A7M7GEI3</accession>
<dbReference type="EC" id="1.4.3.-" evidence="7"/>
<dbReference type="PRINTS" id="PR00757">
    <property type="entry name" value="AMINEOXDASEF"/>
</dbReference>
<feature type="domain" description="Amine oxidase" evidence="8">
    <location>
        <begin position="21"/>
        <end position="469"/>
    </location>
</feature>
<comment type="catalytic activity">
    <reaction evidence="5">
        <text>a secondary aliphatic amine + O2 + H2O = a primary amine + an aldehyde + H2O2</text>
        <dbReference type="Rhea" id="RHEA:26414"/>
        <dbReference type="ChEBI" id="CHEBI:15377"/>
        <dbReference type="ChEBI" id="CHEBI:15379"/>
        <dbReference type="ChEBI" id="CHEBI:16240"/>
        <dbReference type="ChEBI" id="CHEBI:17478"/>
        <dbReference type="ChEBI" id="CHEBI:58855"/>
        <dbReference type="ChEBI" id="CHEBI:65296"/>
        <dbReference type="EC" id="1.4.3.4"/>
    </reaction>
</comment>
<comment type="similarity">
    <text evidence="3 7">Belongs to the flavin monoamine oxidase family.</text>
</comment>
<feature type="binding site" evidence="6">
    <location>
        <position position="446"/>
    </location>
    <ligand>
        <name>FAD</name>
        <dbReference type="ChEBI" id="CHEBI:57692"/>
    </ligand>
</feature>
<sequence>MSQPISASDGEYDVIVIGAGLSGLTAAYQLRNTIPGCKVIVLEAKDRIGGRTLTVPLKCAGGTDYWDLGGQWVCRTQHHILWLLKELGMGQYPQFTDGTKLQQSGNSAKPMIRTYESEIPSLPLHVLLDLLNFERKADSLARDIPCDAPWRAKNADDYDSITFEQFLARETWTQGAKDVVEGGFEVVNGSRGRGHSALNYLFYISSGISNKSLYDNKNAGAQESKIKGGAQPLSIKLQERLGQSNVLLSEPVVSIDQSSRSEVKVRTLSGKSFTCKYVINSIPMNCSVSIQYLPEPPSKRHMFIGHTKVGNLLKFIATYKTAFWRDKGYSGEIFNMSTNDGSNYRGPLLYVADATSPNDSPALVGFINNPLYWGNVEDCKRKNAILQHLATFLGSEALTPIDFMEKHWAKEPYNGGCPTNMMMTGAAEYWDEIRVPFHRVHWAGTETATHWMGYLSGAVQSGLRAADEIVNMLTTSEESKGNSSDLLQSLDNLGDVDRRSEVSWTSWGVSGLWTLGKIGLGLVAAGLVTAGVQALLQAD</sequence>
<evidence type="ECO:0000259" key="8">
    <source>
        <dbReference type="Pfam" id="PF01593"/>
    </source>
</evidence>
<comment type="subcellular location">
    <subcellularLocation>
        <location evidence="2">Mitochondrion outer membrane</location>
        <topology evidence="2">Single-pass type IV membrane protein</topology>
        <orientation evidence="2">Cytoplasmic side</orientation>
    </subcellularLocation>
</comment>
<keyword evidence="4 7" id="KW-0560">Oxidoreductase</keyword>
<dbReference type="PANTHER" id="PTHR43563:SF14">
    <property type="entry name" value="AMINE OXIDASE"/>
    <property type="match status" value="1"/>
</dbReference>
<evidence type="ECO:0000256" key="5">
    <source>
        <dbReference type="ARBA" id="ARBA00048448"/>
    </source>
</evidence>
<name>A0A7M7GEI3_STRPU</name>
<dbReference type="InterPro" id="IPR050703">
    <property type="entry name" value="Flavin_MAO"/>
</dbReference>
<evidence type="ECO:0000313" key="10">
    <source>
        <dbReference type="Proteomes" id="UP000007110"/>
    </source>
</evidence>
<feature type="binding site" evidence="6">
    <location>
        <position position="366"/>
    </location>
    <ligand>
        <name>substrate</name>
    </ligand>
</feature>
<organism evidence="9 10">
    <name type="scientific">Strongylocentrotus purpuratus</name>
    <name type="common">Purple sea urchin</name>
    <dbReference type="NCBI Taxonomy" id="7668"/>
    <lineage>
        <taxon>Eukaryota</taxon>
        <taxon>Metazoa</taxon>
        <taxon>Echinodermata</taxon>
        <taxon>Eleutherozoa</taxon>
        <taxon>Echinozoa</taxon>
        <taxon>Echinoidea</taxon>
        <taxon>Euechinoidea</taxon>
        <taxon>Echinacea</taxon>
        <taxon>Camarodonta</taxon>
        <taxon>Echinidea</taxon>
        <taxon>Strongylocentrotidae</taxon>
        <taxon>Strongylocentrotus</taxon>
    </lineage>
</organism>
<dbReference type="OMA" id="MEQHICH"/>
<feature type="binding site" evidence="6">
    <location>
        <position position="22"/>
    </location>
    <ligand>
        <name>FAD</name>
        <dbReference type="ChEBI" id="CHEBI:57692"/>
    </ligand>
</feature>
<evidence type="ECO:0000313" key="9">
    <source>
        <dbReference type="EnsemblMetazoa" id="XP_003723776"/>
    </source>
</evidence>
<keyword evidence="10" id="KW-1185">Reference proteome</keyword>
<comment type="cofactor">
    <cofactor evidence="1 7">
        <name>FAD</name>
        <dbReference type="ChEBI" id="CHEBI:57692"/>
    </cofactor>
</comment>
<dbReference type="PANTHER" id="PTHR43563">
    <property type="entry name" value="AMINE OXIDASE"/>
    <property type="match status" value="1"/>
</dbReference>
<keyword evidence="7" id="KW-0274">FAD</keyword>
<protein>
    <recommendedName>
        <fullName evidence="7">Amine oxidase</fullName>
        <ecNumber evidence="7">1.4.3.-</ecNumber>
    </recommendedName>
</protein>
<dbReference type="InParanoid" id="A0A7M7GEI3"/>
<dbReference type="KEGG" id="spu:100889085"/>
<feature type="binding site" evidence="6">
    <location>
        <position position="252"/>
    </location>
    <ligand>
        <name>FAD</name>
        <dbReference type="ChEBI" id="CHEBI:57692"/>
    </ligand>
</feature>
<dbReference type="GO" id="GO:0008131">
    <property type="term" value="F:primary methylamine oxidase activity"/>
    <property type="evidence" value="ECO:0007669"/>
    <property type="project" value="UniProtKB-ARBA"/>
</dbReference>
<dbReference type="GO" id="GO:0005741">
    <property type="term" value="C:mitochondrial outer membrane"/>
    <property type="evidence" value="ECO:0007669"/>
    <property type="project" value="UniProtKB-SubCell"/>
</dbReference>
<evidence type="ECO:0000256" key="1">
    <source>
        <dbReference type="ARBA" id="ARBA00001974"/>
    </source>
</evidence>
<dbReference type="InterPro" id="IPR001613">
    <property type="entry name" value="Flavin_amine_oxidase"/>
</dbReference>
<dbReference type="GeneID" id="100889085"/>
<dbReference type="AlphaFoldDB" id="A0A7M7GEI3"/>